<dbReference type="EMBL" id="OE841403">
    <property type="protein sequence ID" value="CAD7595543.1"/>
    <property type="molecule type" value="Genomic_DNA"/>
</dbReference>
<evidence type="ECO:0000256" key="2">
    <source>
        <dbReference type="SAM" id="SignalP"/>
    </source>
</evidence>
<keyword evidence="2" id="KW-0732">Signal</keyword>
<feature type="region of interest" description="Disordered" evidence="1">
    <location>
        <begin position="54"/>
        <end position="105"/>
    </location>
</feature>
<reference evidence="3" key="1">
    <citation type="submission" date="2020-11" db="EMBL/GenBank/DDBJ databases">
        <authorList>
            <person name="Tran Van P."/>
        </authorList>
    </citation>
    <scope>NUCLEOTIDE SEQUENCE</scope>
</reference>
<feature type="signal peptide" evidence="2">
    <location>
        <begin position="1"/>
        <end position="17"/>
    </location>
</feature>
<accession>A0A7R9JZ43</accession>
<dbReference type="AlphaFoldDB" id="A0A7R9JZ43"/>
<evidence type="ECO:0000256" key="1">
    <source>
        <dbReference type="SAM" id="MobiDB-lite"/>
    </source>
</evidence>
<feature type="chain" id="PRO_5030740475" description="Secreted protein" evidence="2">
    <location>
        <begin position="18"/>
        <end position="191"/>
    </location>
</feature>
<protein>
    <recommendedName>
        <fullName evidence="4">Secreted protein</fullName>
    </recommendedName>
</protein>
<name>A0A7R9JZ43_TIMGE</name>
<evidence type="ECO:0000313" key="3">
    <source>
        <dbReference type="EMBL" id="CAD7595543.1"/>
    </source>
</evidence>
<evidence type="ECO:0008006" key="4">
    <source>
        <dbReference type="Google" id="ProtNLM"/>
    </source>
</evidence>
<sequence length="191" mass="20958">MCGAVLVALTSTWTGMGCCRCKANTAKSVHADEIVPYTLDARVSTREALARSVDTSAATVGRRRPGGGATGDTVMAGTHTVITTRPSRRAPPPPTTPAAHPTPARTRLPSLFFTPTLYSSNNKMPEDEWRMGWLIVPHGRGEEGRSYFWKRDSFYFGRFEHFVCREFLTAPLVALVVAGARMVARCRRLST</sequence>
<proteinExistence type="predicted"/>
<gene>
    <name evidence="3" type="ORF">TGEB3V08_LOCUS6085</name>
</gene>
<organism evidence="3">
    <name type="scientific">Timema genevievae</name>
    <name type="common">Walking stick</name>
    <dbReference type="NCBI Taxonomy" id="629358"/>
    <lineage>
        <taxon>Eukaryota</taxon>
        <taxon>Metazoa</taxon>
        <taxon>Ecdysozoa</taxon>
        <taxon>Arthropoda</taxon>
        <taxon>Hexapoda</taxon>
        <taxon>Insecta</taxon>
        <taxon>Pterygota</taxon>
        <taxon>Neoptera</taxon>
        <taxon>Polyneoptera</taxon>
        <taxon>Phasmatodea</taxon>
        <taxon>Timematodea</taxon>
        <taxon>Timematoidea</taxon>
        <taxon>Timematidae</taxon>
        <taxon>Timema</taxon>
    </lineage>
</organism>